<keyword evidence="2" id="KW-0645">Protease</keyword>
<keyword evidence="3" id="KW-0732">Signal</keyword>
<dbReference type="SUPFAM" id="SSF69322">
    <property type="entry name" value="Tricorn protease domain 2"/>
    <property type="match status" value="1"/>
</dbReference>
<keyword evidence="4" id="KW-0378">Hydrolase</keyword>
<gene>
    <name evidence="8" type="ORF">RHTO0S_04e08130g</name>
</gene>
<dbReference type="InterPro" id="IPR029058">
    <property type="entry name" value="AB_hydrolase_fold"/>
</dbReference>
<feature type="domain" description="Peptidase S9 prolyl oligopeptidase catalytic" evidence="7">
    <location>
        <begin position="601"/>
        <end position="810"/>
    </location>
</feature>
<protein>
    <recommendedName>
        <fullName evidence="5">Dipeptidyl-peptidase V</fullName>
    </recommendedName>
</protein>
<comment type="similarity">
    <text evidence="1">Belongs to the peptidase S9C family.</text>
</comment>
<evidence type="ECO:0000256" key="2">
    <source>
        <dbReference type="ARBA" id="ARBA00022670"/>
    </source>
</evidence>
<evidence type="ECO:0000313" key="8">
    <source>
        <dbReference type="EMBL" id="CDR39708.1"/>
    </source>
</evidence>
<dbReference type="PANTHER" id="PTHR42776:SF13">
    <property type="entry name" value="DIPEPTIDYL-PEPTIDASE 5"/>
    <property type="match status" value="1"/>
</dbReference>
<accession>A0A061AWC3</accession>
<dbReference type="GO" id="GO:0006508">
    <property type="term" value="P:proteolysis"/>
    <property type="evidence" value="ECO:0007669"/>
    <property type="project" value="UniProtKB-KW"/>
</dbReference>
<dbReference type="SUPFAM" id="SSF53474">
    <property type="entry name" value="alpha/beta-Hydrolases"/>
    <property type="match status" value="1"/>
</dbReference>
<dbReference type="Pfam" id="PF00326">
    <property type="entry name" value="Peptidase_S9"/>
    <property type="match status" value="1"/>
</dbReference>
<dbReference type="InterPro" id="IPR011042">
    <property type="entry name" value="6-blade_b-propeller_TolB-like"/>
</dbReference>
<evidence type="ECO:0000256" key="3">
    <source>
        <dbReference type="ARBA" id="ARBA00022729"/>
    </source>
</evidence>
<evidence type="ECO:0000256" key="6">
    <source>
        <dbReference type="SAM" id="MobiDB-lite"/>
    </source>
</evidence>
<dbReference type="Gene3D" id="2.120.10.30">
    <property type="entry name" value="TolB, C-terminal domain"/>
    <property type="match status" value="1"/>
</dbReference>
<feature type="region of interest" description="Disordered" evidence="6">
    <location>
        <begin position="111"/>
        <end position="146"/>
    </location>
</feature>
<proteinExistence type="inferred from homology"/>
<dbReference type="OrthoDB" id="416344at2759"/>
<dbReference type="Gene3D" id="3.40.50.1820">
    <property type="entry name" value="alpha/beta hydrolase"/>
    <property type="match status" value="1"/>
</dbReference>
<evidence type="ECO:0000256" key="1">
    <source>
        <dbReference type="ARBA" id="ARBA00010040"/>
    </source>
</evidence>
<dbReference type="AlphaFoldDB" id="A0A061AWC3"/>
<organism evidence="8">
    <name type="scientific">Rhodotorula toruloides</name>
    <name type="common">Yeast</name>
    <name type="synonym">Rhodosporidium toruloides</name>
    <dbReference type="NCBI Taxonomy" id="5286"/>
    <lineage>
        <taxon>Eukaryota</taxon>
        <taxon>Fungi</taxon>
        <taxon>Dikarya</taxon>
        <taxon>Basidiomycota</taxon>
        <taxon>Pucciniomycotina</taxon>
        <taxon>Microbotryomycetes</taxon>
        <taxon>Sporidiobolales</taxon>
        <taxon>Sporidiobolaceae</taxon>
        <taxon>Rhodotorula</taxon>
    </lineage>
</organism>
<evidence type="ECO:0000256" key="4">
    <source>
        <dbReference type="ARBA" id="ARBA00022801"/>
    </source>
</evidence>
<dbReference type="FunFam" id="3.40.50.1820:FF:000028">
    <property type="entry name" value="S9 family peptidase"/>
    <property type="match status" value="1"/>
</dbReference>
<reference evidence="8" key="1">
    <citation type="journal article" date="2014" name="Genome Announc.">
        <title>Draft genome sequence of Rhodosporidium toruloides CECT1137, an oleaginous yeast of biotechnological interest.</title>
        <authorList>
            <person name="Morin N."/>
            <person name="Calcas X."/>
            <person name="Devillers H."/>
            <person name="Durrens P."/>
            <person name="Sherman D.J."/>
            <person name="Nicaud J.-M."/>
            <person name="Neuveglise C."/>
        </authorList>
    </citation>
    <scope>NUCLEOTIDE SEQUENCE</scope>
    <source>
        <strain evidence="8">CECT1137</strain>
    </source>
</reference>
<dbReference type="InterPro" id="IPR001375">
    <property type="entry name" value="Peptidase_S9_cat"/>
</dbReference>
<evidence type="ECO:0000259" key="7">
    <source>
        <dbReference type="Pfam" id="PF00326"/>
    </source>
</evidence>
<evidence type="ECO:0000256" key="5">
    <source>
        <dbReference type="ARBA" id="ARBA00032829"/>
    </source>
</evidence>
<dbReference type="EMBL" id="LK052939">
    <property type="protein sequence ID" value="CDR39708.1"/>
    <property type="molecule type" value="Genomic_DNA"/>
</dbReference>
<dbReference type="GO" id="GO:0004252">
    <property type="term" value="F:serine-type endopeptidase activity"/>
    <property type="evidence" value="ECO:0007669"/>
    <property type="project" value="TreeGrafter"/>
</dbReference>
<name>A0A061AWC3_RHOTO</name>
<dbReference type="PANTHER" id="PTHR42776">
    <property type="entry name" value="SERINE PEPTIDASE S9 FAMILY MEMBER"/>
    <property type="match status" value="1"/>
</dbReference>
<sequence length="828" mass="91514">MTSLKLSPGSNITPKDILALPRPDAGVANPSGSLALWPSTEFDFDKRRTERSIFLVEIEGAKQAGASAKSSEDFSSTAEPKKVLHSLASTDAAWLDDRTIAFLRPAVPKDEAAVKGEHGERVDHPKDLSDDEFSKKAKEWSEKEGGKGTEVWAKDVDTEEEYCVGKFPVSIGDLTITHLSNGDKSSKAEAILAFSATVFPDGDIFTVHDQEKKLEEKAAGSDALVYDELFVRHWDAWKPTAGQKKQLHFVRLSRASDADQAKPAGSNQSEASLEEFELVEPPKGRWSMQMQTSTASEETATRPEVFSPLKGTPLECPVGPFGGASDFSFSAKHLLFHAKDPHLNPAWHTRTQVYLVPLSPRTAADAEPRAITVGTQGACSSPVLSPDGKRAAWLEMREDGYEADRNRVMIFEIESGKRWEASGEWDRSPSKIIWAPKSDKLFLEAEDQAHVKVFELDLSSSTPLKEPVPLTTEHAVAHVSPLSNSSILLTWNSHSAPNQLSLLSVSKSDNSSAPPSTSLTPLASLTKKLHESKSLSKGEDFWFAGDKGHPIHGWILFPPEVEKVRLAKQKGESLDPQLKDKKWPLAFLAHGGPQSAWTDSWSTRWNPNSWAGHGYITVLVNRTGSTGFGQAFCDAIKHDWGGAPFRDLVAGLEFVKKTFPEIDGDRTAALGASFGGFMMNWMEGHNDQLGFKCFVNHDGAYSTSTIWAATEELYFPEREFGGTPWESPEIYQKWDPSKHVQNWKTPMLVIHGSKDYRLTESESLAAFNALQRQGIPSRLLVFPSENHFVLNPSNAIKWNEEILRFIDEWTAPADGKEKSGYDVKYASQ</sequence>